<gene>
    <name evidence="1" type="ORF">ACFPIJ_06855</name>
</gene>
<keyword evidence="2" id="KW-1185">Reference proteome</keyword>
<comment type="caution">
    <text evidence="1">The sequence shown here is derived from an EMBL/GenBank/DDBJ whole genome shotgun (WGS) entry which is preliminary data.</text>
</comment>
<name>A0ABV9VSF7_9ACTN</name>
<dbReference type="Proteomes" id="UP001595912">
    <property type="component" value="Unassembled WGS sequence"/>
</dbReference>
<dbReference type="EMBL" id="JBHSIU010000010">
    <property type="protein sequence ID" value="MFC4997541.1"/>
    <property type="molecule type" value="Genomic_DNA"/>
</dbReference>
<dbReference type="Gene3D" id="1.10.357.10">
    <property type="entry name" value="Tetracycline Repressor, domain 2"/>
    <property type="match status" value="1"/>
</dbReference>
<organism evidence="1 2">
    <name type="scientific">Dactylosporangium cerinum</name>
    <dbReference type="NCBI Taxonomy" id="1434730"/>
    <lineage>
        <taxon>Bacteria</taxon>
        <taxon>Bacillati</taxon>
        <taxon>Actinomycetota</taxon>
        <taxon>Actinomycetes</taxon>
        <taxon>Micromonosporales</taxon>
        <taxon>Micromonosporaceae</taxon>
        <taxon>Dactylosporangium</taxon>
    </lineage>
</organism>
<proteinExistence type="predicted"/>
<accession>A0ABV9VSF7</accession>
<protein>
    <submittedName>
        <fullName evidence="1">TetR/AcrR family transcriptional regulator</fullName>
    </submittedName>
</protein>
<reference evidence="2" key="1">
    <citation type="journal article" date="2019" name="Int. J. Syst. Evol. Microbiol.">
        <title>The Global Catalogue of Microorganisms (GCM) 10K type strain sequencing project: providing services to taxonomists for standard genome sequencing and annotation.</title>
        <authorList>
            <consortium name="The Broad Institute Genomics Platform"/>
            <consortium name="The Broad Institute Genome Sequencing Center for Infectious Disease"/>
            <person name="Wu L."/>
            <person name="Ma J."/>
        </authorList>
    </citation>
    <scope>NUCLEOTIDE SEQUENCE [LARGE SCALE GENOMIC DNA]</scope>
    <source>
        <strain evidence="2">CGMCC 4.7152</strain>
    </source>
</reference>
<dbReference type="RefSeq" id="WP_380113769.1">
    <property type="nucleotide sequence ID" value="NZ_JBHSIU010000010.1"/>
</dbReference>
<evidence type="ECO:0000313" key="2">
    <source>
        <dbReference type="Proteomes" id="UP001595912"/>
    </source>
</evidence>
<sequence length="248" mass="26527">MARQAGVARSTVCLVFGSRGGLFDALAPDVLDRGGFADLLVAVRATDPREHLRGDITATVRMYASQHDALAALQTHAAKPDGAMQRAGEARLGGLRHLADRLHAAGLLRVPHATAVDTLWLLTAFETFDTLHTGRDLPAATVADHCTALAEPTLLVLPSKHHDHRGPDRPLRPRVPRRDWILLVIEVRNVPGTDSCLCGRSATSIIDVTAVVLEQIRHRGWNGSLIAAVHCVADSSAFSPKSLLIAAG</sequence>
<evidence type="ECO:0000313" key="1">
    <source>
        <dbReference type="EMBL" id="MFC4997541.1"/>
    </source>
</evidence>